<keyword evidence="8" id="KW-1185">Reference proteome</keyword>
<evidence type="ECO:0000256" key="3">
    <source>
        <dbReference type="ARBA" id="ARBA00022989"/>
    </source>
</evidence>
<dbReference type="Pfam" id="PF00001">
    <property type="entry name" value="7tm_1"/>
    <property type="match status" value="1"/>
</dbReference>
<dbReference type="PROSITE" id="PS00237">
    <property type="entry name" value="G_PROTEIN_RECEP_F1_1"/>
    <property type="match status" value="1"/>
</dbReference>
<dbReference type="EMBL" id="CAJNOC010000117">
    <property type="protein sequence ID" value="CAF0716554.1"/>
    <property type="molecule type" value="Genomic_DNA"/>
</dbReference>
<feature type="transmembrane region" description="Helical" evidence="5">
    <location>
        <begin position="185"/>
        <end position="207"/>
    </location>
</feature>
<evidence type="ECO:0000256" key="2">
    <source>
        <dbReference type="ARBA" id="ARBA00022692"/>
    </source>
</evidence>
<dbReference type="PROSITE" id="PS50262">
    <property type="entry name" value="G_PROTEIN_RECEP_F1_2"/>
    <property type="match status" value="1"/>
</dbReference>
<dbReference type="SUPFAM" id="SSF81321">
    <property type="entry name" value="Family A G protein-coupled receptor-like"/>
    <property type="match status" value="1"/>
</dbReference>
<feature type="transmembrane region" description="Helical" evidence="5">
    <location>
        <begin position="228"/>
        <end position="257"/>
    </location>
</feature>
<dbReference type="InterPro" id="IPR017452">
    <property type="entry name" value="GPCR_Rhodpsn_7TM"/>
</dbReference>
<feature type="transmembrane region" description="Helical" evidence="5">
    <location>
        <begin position="55"/>
        <end position="77"/>
    </location>
</feature>
<keyword evidence="3 5" id="KW-1133">Transmembrane helix</keyword>
<comment type="subcellular location">
    <subcellularLocation>
        <location evidence="1">Membrane</location>
    </subcellularLocation>
</comment>
<evidence type="ECO:0000313" key="7">
    <source>
        <dbReference type="EMBL" id="CAF0716554.1"/>
    </source>
</evidence>
<feature type="transmembrane region" description="Helical" evidence="5">
    <location>
        <begin position="20"/>
        <end position="43"/>
    </location>
</feature>
<comment type="caution">
    <text evidence="7">The sequence shown here is derived from an EMBL/GenBank/DDBJ whole genome shotgun (WGS) entry which is preliminary data.</text>
</comment>
<feature type="transmembrane region" description="Helical" evidence="5">
    <location>
        <begin position="136"/>
        <end position="158"/>
    </location>
</feature>
<sequence length="336" mass="38752">MNVSESIQIIKSATQASLDLLFYASITLIPIGFVLNLLSLVIFSRKKFRSLRIGIIYRAITIADLVAILFCFLIYFSPTINNDLQIASDISCKLLNLFMRTCAQSSSWINLLLTIDRFLLIKYSSKKFKLFHNETLLPLIIVGIFIFIAMANSSVLWFNVIERQSFNQTTKICMGSQTALFFRDLMAILFRTVLPFILIFILNTILIKAFVEQKQKVSAQKTMRKEMIFAFSIIIMNSFYFVNLIPIGVSLIFYNIYQNDPVKFSIVTFYSFLAMYITALNNCFPFIINLIFNKIFYREFFDFLGIWFPKAYLNKSSLENSKKSAAQSSTAKQTTK</sequence>
<evidence type="ECO:0000256" key="5">
    <source>
        <dbReference type="SAM" id="Phobius"/>
    </source>
</evidence>
<accession>A0A813M5M4</accession>
<dbReference type="Proteomes" id="UP000663879">
    <property type="component" value="Unassembled WGS sequence"/>
</dbReference>
<evidence type="ECO:0000313" key="8">
    <source>
        <dbReference type="Proteomes" id="UP000663879"/>
    </source>
</evidence>
<name>A0A813M5M4_9BILA</name>
<dbReference type="Gene3D" id="1.20.1070.10">
    <property type="entry name" value="Rhodopsin 7-helix transmembrane proteins"/>
    <property type="match status" value="1"/>
</dbReference>
<dbReference type="InterPro" id="IPR000276">
    <property type="entry name" value="GPCR_Rhodpsn"/>
</dbReference>
<proteinExistence type="predicted"/>
<protein>
    <recommendedName>
        <fullName evidence="6">G-protein coupled receptors family 1 profile domain-containing protein</fullName>
    </recommendedName>
</protein>
<evidence type="ECO:0000256" key="1">
    <source>
        <dbReference type="ARBA" id="ARBA00004370"/>
    </source>
</evidence>
<dbReference type="InterPro" id="IPR052954">
    <property type="entry name" value="GPCR-Ligand_Int"/>
</dbReference>
<dbReference type="AlphaFoldDB" id="A0A813M5M4"/>
<keyword evidence="4 5" id="KW-0472">Membrane</keyword>
<feature type="transmembrane region" description="Helical" evidence="5">
    <location>
        <begin position="269"/>
        <end position="292"/>
    </location>
</feature>
<dbReference type="GO" id="GO:0004930">
    <property type="term" value="F:G protein-coupled receptor activity"/>
    <property type="evidence" value="ECO:0007669"/>
    <property type="project" value="InterPro"/>
</dbReference>
<organism evidence="7 8">
    <name type="scientific">Brachionus calyciflorus</name>
    <dbReference type="NCBI Taxonomy" id="104777"/>
    <lineage>
        <taxon>Eukaryota</taxon>
        <taxon>Metazoa</taxon>
        <taxon>Spiralia</taxon>
        <taxon>Gnathifera</taxon>
        <taxon>Rotifera</taxon>
        <taxon>Eurotatoria</taxon>
        <taxon>Monogononta</taxon>
        <taxon>Pseudotrocha</taxon>
        <taxon>Ploima</taxon>
        <taxon>Brachionidae</taxon>
        <taxon>Brachionus</taxon>
    </lineage>
</organism>
<evidence type="ECO:0000259" key="6">
    <source>
        <dbReference type="PROSITE" id="PS50262"/>
    </source>
</evidence>
<dbReference type="GO" id="GO:0016020">
    <property type="term" value="C:membrane"/>
    <property type="evidence" value="ECO:0007669"/>
    <property type="project" value="UniProtKB-SubCell"/>
</dbReference>
<feature type="domain" description="G-protein coupled receptors family 1 profile" evidence="6">
    <location>
        <begin position="35"/>
        <end position="289"/>
    </location>
</feature>
<gene>
    <name evidence="7" type="ORF">OXX778_LOCUS1707</name>
</gene>
<feature type="transmembrane region" description="Helical" evidence="5">
    <location>
        <begin position="97"/>
        <end position="115"/>
    </location>
</feature>
<reference evidence="7" key="1">
    <citation type="submission" date="2021-02" db="EMBL/GenBank/DDBJ databases">
        <authorList>
            <person name="Nowell W R."/>
        </authorList>
    </citation>
    <scope>NUCLEOTIDE SEQUENCE</scope>
    <source>
        <strain evidence="7">Ploen Becks lab</strain>
    </source>
</reference>
<evidence type="ECO:0000256" key="4">
    <source>
        <dbReference type="ARBA" id="ARBA00023136"/>
    </source>
</evidence>
<dbReference type="PANTHER" id="PTHR46641">
    <property type="entry name" value="FMRFAMIDE RECEPTOR-RELATED"/>
    <property type="match status" value="1"/>
</dbReference>
<keyword evidence="2 5" id="KW-0812">Transmembrane</keyword>